<dbReference type="PANTHER" id="PTHR12242">
    <property type="entry name" value="OS02G0130600 PROTEIN-RELATED"/>
    <property type="match status" value="1"/>
</dbReference>
<dbReference type="AlphaFoldDB" id="A0A4D6N014"/>
<dbReference type="PANTHER" id="PTHR12242:SF6">
    <property type="entry name" value="PROTEIN ROLLING PROTEIN"/>
    <property type="match status" value="1"/>
</dbReference>
<accession>A0A4D6N014</accession>
<dbReference type="GO" id="GO:0016020">
    <property type="term" value="C:membrane"/>
    <property type="evidence" value="ECO:0007669"/>
    <property type="project" value="TreeGrafter"/>
</dbReference>
<keyword evidence="1" id="KW-0472">Membrane</keyword>
<feature type="transmembrane region" description="Helical" evidence="1">
    <location>
        <begin position="107"/>
        <end position="127"/>
    </location>
</feature>
<keyword evidence="1" id="KW-0812">Transmembrane</keyword>
<evidence type="ECO:0000313" key="3">
    <source>
        <dbReference type="Proteomes" id="UP000501690"/>
    </source>
</evidence>
<keyword evidence="1" id="KW-1133">Transmembrane helix</keyword>
<feature type="transmembrane region" description="Helical" evidence="1">
    <location>
        <begin position="387"/>
        <end position="407"/>
    </location>
</feature>
<feature type="transmembrane region" description="Helical" evidence="1">
    <location>
        <begin position="345"/>
        <end position="366"/>
    </location>
</feature>
<reference evidence="2 3" key="1">
    <citation type="submission" date="2019-04" db="EMBL/GenBank/DDBJ databases">
        <title>An improved genome assembly and genetic linkage map for asparagus bean, Vigna unguiculata ssp. sesquipedialis.</title>
        <authorList>
            <person name="Xia Q."/>
            <person name="Zhang R."/>
            <person name="Dong Y."/>
        </authorList>
    </citation>
    <scope>NUCLEOTIDE SEQUENCE [LARGE SCALE GENOMIC DNA]</scope>
    <source>
        <tissue evidence="2">Leaf</tissue>
    </source>
</reference>
<evidence type="ECO:0000313" key="2">
    <source>
        <dbReference type="EMBL" id="QCE07140.1"/>
    </source>
</evidence>
<feature type="transmembrane region" description="Helical" evidence="1">
    <location>
        <begin position="253"/>
        <end position="276"/>
    </location>
</feature>
<dbReference type="EMBL" id="CP039353">
    <property type="protein sequence ID" value="QCE07140.1"/>
    <property type="molecule type" value="Genomic_DNA"/>
</dbReference>
<dbReference type="Proteomes" id="UP000501690">
    <property type="component" value="Linkage Group LG9"/>
</dbReference>
<protein>
    <submittedName>
        <fullName evidence="2">Uncharacterized protein</fullName>
    </submittedName>
</protein>
<feature type="transmembrane region" description="Helical" evidence="1">
    <location>
        <begin position="12"/>
        <end position="30"/>
    </location>
</feature>
<keyword evidence="3" id="KW-1185">Reference proteome</keyword>
<feature type="transmembrane region" description="Helical" evidence="1">
    <location>
        <begin position="543"/>
        <end position="562"/>
    </location>
</feature>
<proteinExistence type="predicted"/>
<feature type="transmembrane region" description="Helical" evidence="1">
    <location>
        <begin position="195"/>
        <end position="216"/>
    </location>
</feature>
<feature type="transmembrane region" description="Helical" evidence="1">
    <location>
        <begin position="419"/>
        <end position="441"/>
    </location>
</feature>
<feature type="transmembrane region" description="Helical" evidence="1">
    <location>
        <begin position="516"/>
        <end position="537"/>
    </location>
</feature>
<feature type="transmembrane region" description="Helical" evidence="1">
    <location>
        <begin position="574"/>
        <end position="599"/>
    </location>
</feature>
<feature type="transmembrane region" description="Helical" evidence="1">
    <location>
        <begin position="611"/>
        <end position="630"/>
    </location>
</feature>
<sequence length="649" mass="76130">MALASELAWYDLVCYGIIGVTFVGSLRLLWMHEGASKTELGSLDETLLVGGVSSTKLWRSCWPGMHPVWLFLMRFLSFLTLAVFQTLDVREYDVSIFVYYTEWTFTLVTVYFALGTIISAHGCWQYINKPPLENEEMDFFLKRDLEESIPTNPIAYKEKEMKDSIMLQSQYVEEEFKQRVGFWGYVMQITYQTSAGAVILTDIVFWCVIVPFLSISHFKLNMLMGAMHSLNAIFLLLDTALNNLPFPWFRVAYFVLWSCGYIIFQWIIHACGFTWWPYPFLELDTPWAPICCLSPSPLIQRFFKLKHFVFSFTIPPPTTDSPFNCLIAYLERGGDSEGYRYWLRWQVPVCALILIVSVITSSLHIVKVKAQPFYHNHLWIPCWRNLTPLWLLFYRAFAFLCLARIHFDIIALDGPFSFYFYTQWTFTLVTVYFALGTIISAHGCWQYINKPPLENEEMDFFLKRDLEESIPTNPIAYKEKEMKDSIMLQSQYVEEEFKQRVGFWGYVMQITYQTSAGAVILTDIVFWCVIVPFLSISHFKLNMLMGAMHSLNAIFLLLDTALNNLPFPWFRVAYFVLWSCGYIIFQWIIHACGFTWWPYPFLELDTPWAPIWYLCLAVVHIPCYGLYSLIVKAKYMILLRFFPRAFFRI</sequence>
<evidence type="ECO:0000256" key="1">
    <source>
        <dbReference type="SAM" id="Phobius"/>
    </source>
</evidence>
<name>A0A4D6N014_VIGUN</name>
<gene>
    <name evidence="2" type="ORF">DEO72_LG9g2156</name>
</gene>
<feature type="transmembrane region" description="Helical" evidence="1">
    <location>
        <begin position="68"/>
        <end position="87"/>
    </location>
</feature>
<organism evidence="2 3">
    <name type="scientific">Vigna unguiculata</name>
    <name type="common">Cowpea</name>
    <dbReference type="NCBI Taxonomy" id="3917"/>
    <lineage>
        <taxon>Eukaryota</taxon>
        <taxon>Viridiplantae</taxon>
        <taxon>Streptophyta</taxon>
        <taxon>Embryophyta</taxon>
        <taxon>Tracheophyta</taxon>
        <taxon>Spermatophyta</taxon>
        <taxon>Magnoliopsida</taxon>
        <taxon>eudicotyledons</taxon>
        <taxon>Gunneridae</taxon>
        <taxon>Pentapetalae</taxon>
        <taxon>rosids</taxon>
        <taxon>fabids</taxon>
        <taxon>Fabales</taxon>
        <taxon>Fabaceae</taxon>
        <taxon>Papilionoideae</taxon>
        <taxon>50 kb inversion clade</taxon>
        <taxon>NPAAA clade</taxon>
        <taxon>indigoferoid/millettioid clade</taxon>
        <taxon>Phaseoleae</taxon>
        <taxon>Vigna</taxon>
    </lineage>
</organism>